<proteinExistence type="predicted"/>
<dbReference type="EMBL" id="MU277204">
    <property type="protein sequence ID" value="KAI0063205.1"/>
    <property type="molecule type" value="Genomic_DNA"/>
</dbReference>
<evidence type="ECO:0000313" key="2">
    <source>
        <dbReference type="Proteomes" id="UP000814140"/>
    </source>
</evidence>
<protein>
    <submittedName>
        <fullName evidence="1">Beta-lactamase/transpeptidase-like protein</fullName>
    </submittedName>
</protein>
<organism evidence="1 2">
    <name type="scientific">Artomyces pyxidatus</name>
    <dbReference type="NCBI Taxonomy" id="48021"/>
    <lineage>
        <taxon>Eukaryota</taxon>
        <taxon>Fungi</taxon>
        <taxon>Dikarya</taxon>
        <taxon>Basidiomycota</taxon>
        <taxon>Agaricomycotina</taxon>
        <taxon>Agaricomycetes</taxon>
        <taxon>Russulales</taxon>
        <taxon>Auriscalpiaceae</taxon>
        <taxon>Artomyces</taxon>
    </lineage>
</organism>
<reference evidence="1" key="2">
    <citation type="journal article" date="2022" name="New Phytol.">
        <title>Evolutionary transition to the ectomycorrhizal habit in the genomes of a hyperdiverse lineage of mushroom-forming fungi.</title>
        <authorList>
            <person name="Looney B."/>
            <person name="Miyauchi S."/>
            <person name="Morin E."/>
            <person name="Drula E."/>
            <person name="Courty P.E."/>
            <person name="Kohler A."/>
            <person name="Kuo A."/>
            <person name="LaButti K."/>
            <person name="Pangilinan J."/>
            <person name="Lipzen A."/>
            <person name="Riley R."/>
            <person name="Andreopoulos W."/>
            <person name="He G."/>
            <person name="Johnson J."/>
            <person name="Nolan M."/>
            <person name="Tritt A."/>
            <person name="Barry K.W."/>
            <person name="Grigoriev I.V."/>
            <person name="Nagy L.G."/>
            <person name="Hibbett D."/>
            <person name="Henrissat B."/>
            <person name="Matheny P.B."/>
            <person name="Labbe J."/>
            <person name="Martin F.M."/>
        </authorList>
    </citation>
    <scope>NUCLEOTIDE SEQUENCE</scope>
    <source>
        <strain evidence="1">HHB10654</strain>
    </source>
</reference>
<dbReference type="Proteomes" id="UP000814140">
    <property type="component" value="Unassembled WGS sequence"/>
</dbReference>
<comment type="caution">
    <text evidence="1">The sequence shown here is derived from an EMBL/GenBank/DDBJ whole genome shotgun (WGS) entry which is preliminary data.</text>
</comment>
<gene>
    <name evidence="1" type="ORF">BV25DRAFT_1884268</name>
</gene>
<reference evidence="1" key="1">
    <citation type="submission" date="2021-03" db="EMBL/GenBank/DDBJ databases">
        <authorList>
            <consortium name="DOE Joint Genome Institute"/>
            <person name="Ahrendt S."/>
            <person name="Looney B.P."/>
            <person name="Miyauchi S."/>
            <person name="Morin E."/>
            <person name="Drula E."/>
            <person name="Courty P.E."/>
            <person name="Chicoki N."/>
            <person name="Fauchery L."/>
            <person name="Kohler A."/>
            <person name="Kuo A."/>
            <person name="Labutti K."/>
            <person name="Pangilinan J."/>
            <person name="Lipzen A."/>
            <person name="Riley R."/>
            <person name="Andreopoulos W."/>
            <person name="He G."/>
            <person name="Johnson J."/>
            <person name="Barry K.W."/>
            <person name="Grigoriev I.V."/>
            <person name="Nagy L."/>
            <person name="Hibbett D."/>
            <person name="Henrissat B."/>
            <person name="Matheny P.B."/>
            <person name="Labbe J."/>
            <person name="Martin F."/>
        </authorList>
    </citation>
    <scope>NUCLEOTIDE SEQUENCE</scope>
    <source>
        <strain evidence="1">HHB10654</strain>
    </source>
</reference>
<sequence length="578" mass="62028">MMSLLLVLASLAGVLGQVLTPQIGQYIQQIVALEQIPGLTVGVSRVSGASEFGAWGYRSEDGDAMTTDTLFDLGSGSKAFLSAAMGILIDDFARGRNTVPLPSGVSKFDWDTKVAAILPGQWKLEDPWASQKTNIADLLSHVTGLPRHDYSYRPTDNSSTLFKKLQALRPAFELREQWSYNNIMYTVGAYIISTYAGRNYTKFVTDRIFTPLNMSSSSFSFNAANASGKATQTFTVESGRRIPWWITDTEEELVAGPGGVISNVEDMDKWVRTMLNGGIDPRTNITIIPASAWTEVTTSRAVVQGFAQKTNPQYSIQGYGLGWFRDGYAGHDIIQHDGSVPGSSSLVTVAQLDGVAVTVLVNTDDPDDVTMSAITYEILDSILGITDTSGVTTPPPPTKRALAHRSLSHRTLSHRTLPSAATPAQTDPSPSRTFVGSYNNDGYGALTLCDAASASPDCTSVLGNFSALNGGPIPANSSNLFAAWATIWSSHALLVPAGGTTFQLYPTYIFPEGYGKNSTPFQNDHELIQGDLAIDFDGSEGSVVGFGLTGTVLQGPTMRQKEGGSIKHTADAWFDKVL</sequence>
<accession>A0ACB8T4N5</accession>
<evidence type="ECO:0000313" key="1">
    <source>
        <dbReference type="EMBL" id="KAI0063205.1"/>
    </source>
</evidence>
<name>A0ACB8T4N5_9AGAM</name>
<keyword evidence="2" id="KW-1185">Reference proteome</keyword>